<proteinExistence type="predicted"/>
<evidence type="ECO:0000313" key="1">
    <source>
        <dbReference type="EMBL" id="KAK4885075.1"/>
    </source>
</evidence>
<comment type="caution">
    <text evidence="1">The sequence shown here is derived from an EMBL/GenBank/DDBJ whole genome shotgun (WGS) entry which is preliminary data.</text>
</comment>
<gene>
    <name evidence="1" type="ORF">RN001_001346</name>
</gene>
<accession>A0AAN7SSM1</accession>
<evidence type="ECO:0000313" key="2">
    <source>
        <dbReference type="Proteomes" id="UP001353858"/>
    </source>
</evidence>
<dbReference type="AlphaFoldDB" id="A0AAN7SSM1"/>
<name>A0AAN7SSM1_9COLE</name>
<dbReference type="EMBL" id="JARPUR010000001">
    <property type="protein sequence ID" value="KAK4885075.1"/>
    <property type="molecule type" value="Genomic_DNA"/>
</dbReference>
<sequence length="194" mass="22034">MLRNKHLKSQAQLLVVNVLNYFTRERDNKGAFVPFESVMQRTAEACGVSINTVSAIKKRVEQAEKENKAPEQPARKRKRIKTKSCDVEDFVKDAVKRKVYEMHSNQQDFLSSYVTVQENPNKTEGDTDDNLRQINEELRTTIGNEHHGGYEAENLEMSSENIQKASNINSNQSANVKEIDHSNENLAGKNPLVS</sequence>
<dbReference type="Proteomes" id="UP001353858">
    <property type="component" value="Unassembled WGS sequence"/>
</dbReference>
<protein>
    <submittedName>
        <fullName evidence="1">Uncharacterized protein</fullName>
    </submittedName>
</protein>
<reference evidence="2" key="1">
    <citation type="submission" date="2023-01" db="EMBL/GenBank/DDBJ databases">
        <title>Key to firefly adult light organ development and bioluminescence: homeobox transcription factors regulate luciferase expression and transportation to peroxisome.</title>
        <authorList>
            <person name="Fu X."/>
        </authorList>
    </citation>
    <scope>NUCLEOTIDE SEQUENCE [LARGE SCALE GENOMIC DNA]</scope>
</reference>
<keyword evidence="2" id="KW-1185">Reference proteome</keyword>
<organism evidence="1 2">
    <name type="scientific">Aquatica leii</name>
    <dbReference type="NCBI Taxonomy" id="1421715"/>
    <lineage>
        <taxon>Eukaryota</taxon>
        <taxon>Metazoa</taxon>
        <taxon>Ecdysozoa</taxon>
        <taxon>Arthropoda</taxon>
        <taxon>Hexapoda</taxon>
        <taxon>Insecta</taxon>
        <taxon>Pterygota</taxon>
        <taxon>Neoptera</taxon>
        <taxon>Endopterygota</taxon>
        <taxon>Coleoptera</taxon>
        <taxon>Polyphaga</taxon>
        <taxon>Elateriformia</taxon>
        <taxon>Elateroidea</taxon>
        <taxon>Lampyridae</taxon>
        <taxon>Luciolinae</taxon>
        <taxon>Aquatica</taxon>
    </lineage>
</organism>